<evidence type="ECO:0000313" key="3">
    <source>
        <dbReference type="Proteomes" id="UP000094112"/>
    </source>
</evidence>
<keyword evidence="1" id="KW-1133">Transmembrane helix</keyword>
<reference evidence="2 3" key="1">
    <citation type="journal article" date="2016" name="Proc. Natl. Acad. Sci. U.S.A.">
        <title>Comparative genomics of biotechnologically important yeasts.</title>
        <authorList>
            <person name="Riley R."/>
            <person name="Haridas S."/>
            <person name="Wolfe K.H."/>
            <person name="Lopes M.R."/>
            <person name="Hittinger C.T."/>
            <person name="Goeker M."/>
            <person name="Salamov A.A."/>
            <person name="Wisecaver J.H."/>
            <person name="Long T.M."/>
            <person name="Calvey C.H."/>
            <person name="Aerts A.L."/>
            <person name="Barry K.W."/>
            <person name="Choi C."/>
            <person name="Clum A."/>
            <person name="Coughlan A.Y."/>
            <person name="Deshpande S."/>
            <person name="Douglass A.P."/>
            <person name="Hanson S.J."/>
            <person name="Klenk H.-P."/>
            <person name="LaButti K.M."/>
            <person name="Lapidus A."/>
            <person name="Lindquist E.A."/>
            <person name="Lipzen A.M."/>
            <person name="Meier-Kolthoff J.P."/>
            <person name="Ohm R.A."/>
            <person name="Otillar R.P."/>
            <person name="Pangilinan J.L."/>
            <person name="Peng Y."/>
            <person name="Rokas A."/>
            <person name="Rosa C.A."/>
            <person name="Scheuner C."/>
            <person name="Sibirny A.A."/>
            <person name="Slot J.C."/>
            <person name="Stielow J.B."/>
            <person name="Sun H."/>
            <person name="Kurtzman C.P."/>
            <person name="Blackwell M."/>
            <person name="Grigoriev I.V."/>
            <person name="Jeffries T.W."/>
        </authorList>
    </citation>
    <scope>NUCLEOTIDE SEQUENCE [LARGE SCALE GENOMIC DNA]</scope>
    <source>
        <strain evidence="3">ATCC 58044 / CBS 1984 / NCYC 433 / NRRL Y-366-8</strain>
    </source>
</reference>
<dbReference type="RefSeq" id="XP_019041470.1">
    <property type="nucleotide sequence ID" value="XM_019180369.1"/>
</dbReference>
<dbReference type="Proteomes" id="UP000094112">
    <property type="component" value="Unassembled WGS sequence"/>
</dbReference>
<protein>
    <submittedName>
        <fullName evidence="2">Uncharacterized protein</fullName>
    </submittedName>
</protein>
<accession>A0A1E3PA29</accession>
<keyword evidence="1" id="KW-0472">Membrane</keyword>
<name>A0A1E3PA29_WICAA</name>
<gene>
    <name evidence="2" type="ORF">WICANDRAFT_103071</name>
</gene>
<evidence type="ECO:0000313" key="2">
    <source>
        <dbReference type="EMBL" id="ODQ62263.1"/>
    </source>
</evidence>
<dbReference type="GeneID" id="30197615"/>
<dbReference type="EMBL" id="KV454208">
    <property type="protein sequence ID" value="ODQ62263.1"/>
    <property type="molecule type" value="Genomic_DNA"/>
</dbReference>
<keyword evidence="1" id="KW-0812">Transmembrane</keyword>
<feature type="transmembrane region" description="Helical" evidence="1">
    <location>
        <begin position="135"/>
        <end position="163"/>
    </location>
</feature>
<organism evidence="2 3">
    <name type="scientific">Wickerhamomyces anomalus (strain ATCC 58044 / CBS 1984 / NCYC 433 / NRRL Y-366-8)</name>
    <name type="common">Yeast</name>
    <name type="synonym">Hansenula anomala</name>
    <dbReference type="NCBI Taxonomy" id="683960"/>
    <lineage>
        <taxon>Eukaryota</taxon>
        <taxon>Fungi</taxon>
        <taxon>Dikarya</taxon>
        <taxon>Ascomycota</taxon>
        <taxon>Saccharomycotina</taxon>
        <taxon>Saccharomycetes</taxon>
        <taxon>Phaffomycetales</taxon>
        <taxon>Wickerhamomycetaceae</taxon>
        <taxon>Wickerhamomyces</taxon>
    </lineage>
</organism>
<dbReference type="OrthoDB" id="3980750at2759"/>
<proteinExistence type="predicted"/>
<sequence>MSFFDFRSRNNNPVQDDADEQVASFIQTFLNAEEPMTRDEILRERELHLNENSRFSFFKNFIDIIGFGLFPVLLARIIKNLLSAVTFSSDIIQDIFEYYYSTSYAKDNLILKFSQIIMYELGKDEISRYVKLITIFVYVGYSVLVSSYMIFTFVFYFLCLVLTTTRRWSEIDKFLITVFRNSSGVF</sequence>
<keyword evidence="3" id="KW-1185">Reference proteome</keyword>
<dbReference type="AlphaFoldDB" id="A0A1E3PA29"/>
<feature type="transmembrane region" description="Helical" evidence="1">
    <location>
        <begin position="61"/>
        <end position="78"/>
    </location>
</feature>
<evidence type="ECO:0000256" key="1">
    <source>
        <dbReference type="SAM" id="Phobius"/>
    </source>
</evidence>